<dbReference type="Proteomes" id="UP000294847">
    <property type="component" value="Chromosome 3"/>
</dbReference>
<reference evidence="1 2" key="1">
    <citation type="journal article" date="2019" name="Mol. Biol. Evol.">
        <title>Blast fungal genomes show frequent chromosomal changes, gene gains and losses, and effector gene turnover.</title>
        <authorList>
            <person name="Gomez Luciano L.B."/>
            <person name="Jason Tsai I."/>
            <person name="Chuma I."/>
            <person name="Tosa Y."/>
            <person name="Chen Y.H."/>
            <person name="Li J.Y."/>
            <person name="Li M.Y."/>
            <person name="Jade Lu M.Y."/>
            <person name="Nakayashiki H."/>
            <person name="Li W.H."/>
        </authorList>
    </citation>
    <scope>NUCLEOTIDE SEQUENCE [LARGE SCALE GENOMIC DNA]</scope>
    <source>
        <strain evidence="1">MZ5-1-6</strain>
    </source>
</reference>
<gene>
    <name evidence="1" type="ORF">PoMZ_03867</name>
</gene>
<evidence type="ECO:0000313" key="1">
    <source>
        <dbReference type="EMBL" id="QBZ58909.1"/>
    </source>
</evidence>
<name>A0A4P7N8T6_PYROR</name>
<dbReference type="AlphaFoldDB" id="A0A4P7N8T6"/>
<evidence type="ECO:0000313" key="2">
    <source>
        <dbReference type="Proteomes" id="UP000294847"/>
    </source>
</evidence>
<accession>A0A4P7N8T6</accession>
<dbReference type="EMBL" id="CP034206">
    <property type="protein sequence ID" value="QBZ58909.1"/>
    <property type="molecule type" value="Genomic_DNA"/>
</dbReference>
<organism evidence="1 2">
    <name type="scientific">Pyricularia oryzae</name>
    <name type="common">Rice blast fungus</name>
    <name type="synonym">Magnaporthe oryzae</name>
    <dbReference type="NCBI Taxonomy" id="318829"/>
    <lineage>
        <taxon>Eukaryota</taxon>
        <taxon>Fungi</taxon>
        <taxon>Dikarya</taxon>
        <taxon>Ascomycota</taxon>
        <taxon>Pezizomycotina</taxon>
        <taxon>Sordariomycetes</taxon>
        <taxon>Sordariomycetidae</taxon>
        <taxon>Magnaporthales</taxon>
        <taxon>Pyriculariaceae</taxon>
        <taxon>Pyricularia</taxon>
    </lineage>
</organism>
<sequence length="71" mass="7979">MTWNPRSNLNTDAIQRFPGTNRAKEEARRPENVTIAVVVASITFLGSTAMLRQHAVLLARCGLLVERMQEK</sequence>
<protein>
    <submittedName>
        <fullName evidence="1">Uncharacterized protein</fullName>
    </submittedName>
</protein>
<proteinExistence type="predicted"/>